<dbReference type="InterPro" id="IPR002591">
    <property type="entry name" value="Phosphodiest/P_Trfase"/>
</dbReference>
<sequence length="433" mass="48579">MILTSTKRKRFVVLGLDGLPASLAVKMAARLPNLNRIAGKNKPLTAETPELSPVNWTSFFTAAGPETHGVYGFTKLDRSSYTLSINNFDNVYGSTLFDRIGEKGLVSKVINLPNTYPARPLRGMLISGFVADSLEKAVYPPFLLAPLKKSGFILEADTSKGLMDPQYLIDQVSKTLECRLNAFEMLWNDLAWDLFVIVFTETDRLFHFLYPAFEDTNHPLHNVCMNFMIKWDAAIGRVLDKFDALPGDKKLISFADHGFTSLETEVDLNAFLIQKGLLSLKHIPSDQWDSTAISDESKAFALDPGRIYIHTAERFDRGQVSKDEIQSITETIAFDLMELKFNGQQVMESVQTTAELYGETAIGNPPDLICTAKPGFDLKAKFDRKDIFGFFGRTGTHTREDAFFYSSDGEQADLMRDTGKMILNWFNISPLKN</sequence>
<reference evidence="2" key="1">
    <citation type="submission" date="2016-10" db="EMBL/GenBank/DDBJ databases">
        <authorList>
            <person name="Varghese N."/>
            <person name="Submissions S."/>
        </authorList>
    </citation>
    <scope>NUCLEOTIDE SEQUENCE [LARGE SCALE GENOMIC DNA]</scope>
    <source>
        <strain evidence="2">DSM 16995</strain>
    </source>
</reference>
<dbReference type="InterPro" id="IPR017850">
    <property type="entry name" value="Alkaline_phosphatase_core_sf"/>
</dbReference>
<dbReference type="SUPFAM" id="SSF53649">
    <property type="entry name" value="Alkaline phosphatase-like"/>
    <property type="match status" value="1"/>
</dbReference>
<dbReference type="STRING" id="246191.SAMN05660337_2205"/>
<dbReference type="GO" id="GO:0016787">
    <property type="term" value="F:hydrolase activity"/>
    <property type="evidence" value="ECO:0007669"/>
    <property type="project" value="UniProtKB-KW"/>
</dbReference>
<dbReference type="AlphaFoldDB" id="A0A1G9HKI9"/>
<dbReference type="EMBL" id="FNGA01000003">
    <property type="protein sequence ID" value="SDL13395.1"/>
    <property type="molecule type" value="Genomic_DNA"/>
</dbReference>
<name>A0A1G9HKI9_9BACT</name>
<dbReference type="Gene3D" id="3.40.720.10">
    <property type="entry name" value="Alkaline Phosphatase, subunit A"/>
    <property type="match status" value="1"/>
</dbReference>
<proteinExistence type="predicted"/>
<keyword evidence="1" id="KW-0378">Hydrolase</keyword>
<protein>
    <submittedName>
        <fullName evidence="1">Predicted phosphohydrolase or phosphomutase, AlkP superfamily</fullName>
    </submittedName>
</protein>
<dbReference type="Proteomes" id="UP000199053">
    <property type="component" value="Unassembled WGS sequence"/>
</dbReference>
<organism evidence="1 2">
    <name type="scientific">Maridesulfovibrio ferrireducens</name>
    <dbReference type="NCBI Taxonomy" id="246191"/>
    <lineage>
        <taxon>Bacteria</taxon>
        <taxon>Pseudomonadati</taxon>
        <taxon>Thermodesulfobacteriota</taxon>
        <taxon>Desulfovibrionia</taxon>
        <taxon>Desulfovibrionales</taxon>
        <taxon>Desulfovibrionaceae</taxon>
        <taxon>Maridesulfovibrio</taxon>
    </lineage>
</organism>
<accession>A0A1G9HKI9</accession>
<evidence type="ECO:0000313" key="2">
    <source>
        <dbReference type="Proteomes" id="UP000199053"/>
    </source>
</evidence>
<dbReference type="RefSeq" id="WP_092161036.1">
    <property type="nucleotide sequence ID" value="NZ_FNGA01000003.1"/>
</dbReference>
<dbReference type="Pfam" id="PF01663">
    <property type="entry name" value="Phosphodiest"/>
    <property type="match status" value="1"/>
</dbReference>
<gene>
    <name evidence="1" type="ORF">SAMN05660337_2205</name>
</gene>
<evidence type="ECO:0000313" key="1">
    <source>
        <dbReference type="EMBL" id="SDL13395.1"/>
    </source>
</evidence>
<dbReference type="OrthoDB" id="9771966at2"/>
<keyword evidence="2" id="KW-1185">Reference proteome</keyword>